<name>A0A7W2AQW1_9BACL</name>
<proteinExistence type="predicted"/>
<dbReference type="PANTHER" id="PTHR38448">
    <property type="entry name" value="REGULATORY PROTEIN YLBF-RELATED"/>
    <property type="match status" value="1"/>
</dbReference>
<dbReference type="InterPro" id="IPR010368">
    <property type="entry name" value="Com_YlbF"/>
</dbReference>
<dbReference type="SUPFAM" id="SSF158622">
    <property type="entry name" value="YheA/YmcA-like"/>
    <property type="match status" value="1"/>
</dbReference>
<dbReference type="RefSeq" id="WP_181739797.1">
    <property type="nucleotide sequence ID" value="NZ_JACEOL010000029.1"/>
</dbReference>
<evidence type="ECO:0000313" key="1">
    <source>
        <dbReference type="EMBL" id="MBA4602359.1"/>
    </source>
</evidence>
<dbReference type="InterPro" id="IPR023378">
    <property type="entry name" value="YheA/YmcA-like_dom_sf"/>
</dbReference>
<comment type="caution">
    <text evidence="1">The sequence shown here is derived from an EMBL/GenBank/DDBJ whole genome shotgun (WGS) entry which is preliminary data.</text>
</comment>
<dbReference type="Proteomes" id="UP000538292">
    <property type="component" value="Unassembled WGS sequence"/>
</dbReference>
<dbReference type="InterPro" id="IPR016783">
    <property type="entry name" value="Biofilm_formation_YmcA"/>
</dbReference>
<dbReference type="AlphaFoldDB" id="A0A7W2AQW1"/>
<evidence type="ECO:0000313" key="2">
    <source>
        <dbReference type="Proteomes" id="UP000538292"/>
    </source>
</evidence>
<sequence length="140" mass="16301">MEPIPENHPVLKRARQFAELIQESEEIKRFRAAEQQVQNSETVQKRIDVIRHKQKEWVVARHYQKTEYARLLEKELDQLNHELESLPIVREYQQSQVDINDLLQIIQQVIASTVSQKISVVTGGKMDHKCGNCGHRGCSC</sequence>
<reference evidence="1 2" key="1">
    <citation type="submission" date="2020-07" db="EMBL/GenBank/DDBJ databases">
        <title>Thermoactinomyces phylogeny.</title>
        <authorList>
            <person name="Dunlap C."/>
        </authorList>
    </citation>
    <scope>NUCLEOTIDE SEQUENCE [LARGE SCALE GENOMIC DNA]</scope>
    <source>
        <strain evidence="1 2">AMNI-1</strain>
    </source>
</reference>
<protein>
    <submittedName>
        <fullName evidence="1">YlbF family regulator</fullName>
    </submittedName>
</protein>
<dbReference type="Pfam" id="PF06133">
    <property type="entry name" value="Com_YlbF"/>
    <property type="match status" value="1"/>
</dbReference>
<keyword evidence="2" id="KW-1185">Reference proteome</keyword>
<dbReference type="InterPro" id="IPR052767">
    <property type="entry name" value="Bact_com_dev_regulator"/>
</dbReference>
<dbReference type="EMBL" id="JACEOL010000029">
    <property type="protein sequence ID" value="MBA4602359.1"/>
    <property type="molecule type" value="Genomic_DNA"/>
</dbReference>
<accession>A0A7W2AQW1</accession>
<dbReference type="Gene3D" id="1.20.1500.10">
    <property type="entry name" value="YheA/YmcA-like"/>
    <property type="match status" value="1"/>
</dbReference>
<organism evidence="1 2">
    <name type="scientific">Thermoactinomyces mirandus</name>
    <dbReference type="NCBI Taxonomy" id="2756294"/>
    <lineage>
        <taxon>Bacteria</taxon>
        <taxon>Bacillati</taxon>
        <taxon>Bacillota</taxon>
        <taxon>Bacilli</taxon>
        <taxon>Bacillales</taxon>
        <taxon>Thermoactinomycetaceae</taxon>
        <taxon>Thermoactinomyces</taxon>
    </lineage>
</organism>
<dbReference type="PIRSF" id="PIRSF021287">
    <property type="entry name" value="Biofilm_formation_YmcA"/>
    <property type="match status" value="1"/>
</dbReference>
<dbReference type="PANTHER" id="PTHR38448:SF1">
    <property type="entry name" value="YLBF FAMILY REGULATOR"/>
    <property type="match status" value="1"/>
</dbReference>
<gene>
    <name evidence="1" type="ORF">H2C83_08515</name>
</gene>